<protein>
    <recommendedName>
        <fullName evidence="6">Cysteine-rich domain-containing protein</fullName>
    </recommendedName>
</protein>
<dbReference type="InterPro" id="IPR004017">
    <property type="entry name" value="Cys_rich_dom"/>
</dbReference>
<reference evidence="7" key="1">
    <citation type="journal article" date="2014" name="Front. Microbiol.">
        <title>High frequency of phylogenetically diverse reductive dehalogenase-homologous genes in deep subseafloor sedimentary metagenomes.</title>
        <authorList>
            <person name="Kawai M."/>
            <person name="Futagami T."/>
            <person name="Toyoda A."/>
            <person name="Takaki Y."/>
            <person name="Nishi S."/>
            <person name="Hori S."/>
            <person name="Arai W."/>
            <person name="Tsubouchi T."/>
            <person name="Morono Y."/>
            <person name="Uchiyama I."/>
            <person name="Ito T."/>
            <person name="Fujiyama A."/>
            <person name="Inagaki F."/>
            <person name="Takami H."/>
        </authorList>
    </citation>
    <scope>NUCLEOTIDE SEQUENCE</scope>
    <source>
        <strain evidence="7">Expedition CK06-06</strain>
    </source>
</reference>
<dbReference type="EMBL" id="BARS01057613">
    <property type="protein sequence ID" value="GAG42251.1"/>
    <property type="molecule type" value="Genomic_DNA"/>
</dbReference>
<sequence length="133" mass="15110">TEFIAELLKQGKLTFARKLDKRITYHDSCYLGRCNDIYQQPREILRAVTEASPVEMEHRMSKAFCCGGGGGRMWMEEQIGRRMNQIRTEEAIKTNAEVLASACPFCIQMFEDAIKAVEAEETLKAMDIAEIIA</sequence>
<feature type="non-terminal residue" evidence="7">
    <location>
        <position position="1"/>
    </location>
</feature>
<evidence type="ECO:0000256" key="3">
    <source>
        <dbReference type="ARBA" id="ARBA00023002"/>
    </source>
</evidence>
<dbReference type="GO" id="GO:0005886">
    <property type="term" value="C:plasma membrane"/>
    <property type="evidence" value="ECO:0007669"/>
    <property type="project" value="TreeGrafter"/>
</dbReference>
<dbReference type="InterPro" id="IPR051460">
    <property type="entry name" value="HdrC_iron-sulfur_subunit"/>
</dbReference>
<organism evidence="7">
    <name type="scientific">marine sediment metagenome</name>
    <dbReference type="NCBI Taxonomy" id="412755"/>
    <lineage>
        <taxon>unclassified sequences</taxon>
        <taxon>metagenomes</taxon>
        <taxon>ecological metagenomes</taxon>
    </lineage>
</organism>
<evidence type="ECO:0000256" key="2">
    <source>
        <dbReference type="ARBA" id="ARBA00022723"/>
    </source>
</evidence>
<name>X0Z0N0_9ZZZZ</name>
<evidence type="ECO:0000256" key="4">
    <source>
        <dbReference type="ARBA" id="ARBA00023004"/>
    </source>
</evidence>
<dbReference type="PANTHER" id="PTHR43255">
    <property type="entry name" value="IRON-SULFUR-BINDING OXIDOREDUCTASE FADF-RELATED-RELATED"/>
    <property type="match status" value="1"/>
</dbReference>
<gene>
    <name evidence="7" type="ORF">S01H1_84402</name>
</gene>
<keyword evidence="1" id="KW-0004">4Fe-4S</keyword>
<dbReference type="GO" id="GO:0051539">
    <property type="term" value="F:4 iron, 4 sulfur cluster binding"/>
    <property type="evidence" value="ECO:0007669"/>
    <property type="project" value="UniProtKB-KW"/>
</dbReference>
<evidence type="ECO:0000259" key="6">
    <source>
        <dbReference type="Pfam" id="PF02754"/>
    </source>
</evidence>
<keyword evidence="5" id="KW-0411">Iron-sulfur</keyword>
<keyword evidence="2" id="KW-0479">Metal-binding</keyword>
<dbReference type="GO" id="GO:0046872">
    <property type="term" value="F:metal ion binding"/>
    <property type="evidence" value="ECO:0007669"/>
    <property type="project" value="UniProtKB-KW"/>
</dbReference>
<comment type="caution">
    <text evidence="7">The sequence shown here is derived from an EMBL/GenBank/DDBJ whole genome shotgun (WGS) entry which is preliminary data.</text>
</comment>
<dbReference type="PANTHER" id="PTHR43255:SF1">
    <property type="entry name" value="IRON-SULFUR-BINDING OXIDOREDUCTASE FADF-RELATED"/>
    <property type="match status" value="1"/>
</dbReference>
<evidence type="ECO:0000256" key="5">
    <source>
        <dbReference type="ARBA" id="ARBA00023014"/>
    </source>
</evidence>
<keyword evidence="4" id="KW-0408">Iron</keyword>
<accession>X0Z0N0</accession>
<dbReference type="AlphaFoldDB" id="X0Z0N0"/>
<feature type="domain" description="Cysteine-rich" evidence="6">
    <location>
        <begin position="23"/>
        <end position="110"/>
    </location>
</feature>
<evidence type="ECO:0000256" key="1">
    <source>
        <dbReference type="ARBA" id="ARBA00022485"/>
    </source>
</evidence>
<keyword evidence="3" id="KW-0560">Oxidoreductase</keyword>
<feature type="non-terminal residue" evidence="7">
    <location>
        <position position="133"/>
    </location>
</feature>
<proteinExistence type="predicted"/>
<dbReference type="Pfam" id="PF02754">
    <property type="entry name" value="CCG"/>
    <property type="match status" value="1"/>
</dbReference>
<dbReference type="GO" id="GO:0016491">
    <property type="term" value="F:oxidoreductase activity"/>
    <property type="evidence" value="ECO:0007669"/>
    <property type="project" value="UniProtKB-KW"/>
</dbReference>
<evidence type="ECO:0000313" key="7">
    <source>
        <dbReference type="EMBL" id="GAG42251.1"/>
    </source>
</evidence>